<dbReference type="EMBL" id="VFLP01000011">
    <property type="protein sequence ID" value="TRX96356.1"/>
    <property type="molecule type" value="Genomic_DNA"/>
</dbReference>
<organism evidence="2 3">
    <name type="scientific">Xylaria flabelliformis</name>
    <dbReference type="NCBI Taxonomy" id="2512241"/>
    <lineage>
        <taxon>Eukaryota</taxon>
        <taxon>Fungi</taxon>
        <taxon>Dikarya</taxon>
        <taxon>Ascomycota</taxon>
        <taxon>Pezizomycotina</taxon>
        <taxon>Sordariomycetes</taxon>
        <taxon>Xylariomycetidae</taxon>
        <taxon>Xylariales</taxon>
        <taxon>Xylariaceae</taxon>
        <taxon>Xylaria</taxon>
    </lineage>
</organism>
<name>A0A553I828_9PEZI</name>
<keyword evidence="3" id="KW-1185">Reference proteome</keyword>
<evidence type="ECO:0000313" key="2">
    <source>
        <dbReference type="EMBL" id="TRX96356.1"/>
    </source>
</evidence>
<comment type="caution">
    <text evidence="2">The sequence shown here is derived from an EMBL/GenBank/DDBJ whole genome shotgun (WGS) entry which is preliminary data.</text>
</comment>
<dbReference type="Proteomes" id="UP000319160">
    <property type="component" value="Unassembled WGS sequence"/>
</dbReference>
<gene>
    <name evidence="2" type="ORF">FHL15_002628</name>
</gene>
<reference evidence="3" key="1">
    <citation type="submission" date="2019-06" db="EMBL/GenBank/DDBJ databases">
        <title>Draft genome sequence of the griseofulvin-producing fungus Xylaria cubensis strain G536.</title>
        <authorList>
            <person name="Mead M.E."/>
            <person name="Raja H.A."/>
            <person name="Steenwyk J.L."/>
            <person name="Knowles S.L."/>
            <person name="Oberlies N.H."/>
            <person name="Rokas A."/>
        </authorList>
    </citation>
    <scope>NUCLEOTIDE SEQUENCE [LARGE SCALE GENOMIC DNA]</scope>
    <source>
        <strain evidence="3">G536</strain>
    </source>
</reference>
<evidence type="ECO:0000256" key="1">
    <source>
        <dbReference type="SAM" id="MobiDB-lite"/>
    </source>
</evidence>
<accession>A0A553I828</accession>
<sequence>MNPIPIRQRVELANEATAQPKPKPKLGEAGYTPSQELDQLTRLPPEVRNKIWRELAKVSFPSSRTVIYYTEPKLNTTEKPKLIANVSTSGEIAILNKVFAASLSEWELVRIAHGYDQKTDKHTKEWVDVVQRFGGNADDIMRMDRHWRDYYTLRGCTRPLRDRCRSLYLGEVLMMENWSSIPTMDIEFHIMQAAAALRGERVPEEFKSVMKPEEPVKSIKLQF</sequence>
<protein>
    <submittedName>
        <fullName evidence="2">Uncharacterized protein</fullName>
    </submittedName>
</protein>
<proteinExistence type="predicted"/>
<dbReference type="AlphaFoldDB" id="A0A553I828"/>
<evidence type="ECO:0000313" key="3">
    <source>
        <dbReference type="Proteomes" id="UP000319160"/>
    </source>
</evidence>
<feature type="region of interest" description="Disordered" evidence="1">
    <location>
        <begin position="12"/>
        <end position="31"/>
    </location>
</feature>